<dbReference type="PANTHER" id="PTHR33446">
    <property type="entry name" value="PROTEIN TONB-RELATED"/>
    <property type="match status" value="1"/>
</dbReference>
<evidence type="ECO:0000256" key="9">
    <source>
        <dbReference type="ARBA" id="ARBA00023136"/>
    </source>
</evidence>
<comment type="similarity">
    <text evidence="2">Belongs to the TonB family.</text>
</comment>
<keyword evidence="5" id="KW-0997">Cell inner membrane</keyword>
<feature type="compositionally biased region" description="Pro residues" evidence="10">
    <location>
        <begin position="108"/>
        <end position="117"/>
    </location>
</feature>
<sequence>MKDWVRWSGSFVVVLGLHAGAVGLALGWTHAEAPYSPPPAAVMLEMAPLPAAPQATPTEAPPAPELSEAVPEPQEPPPVDLKPPKIEVEVAEPPPPVEIPKAEVVLPAPEPPPPLDLKPPEKPKPVEKPKPPQPKPKAVAAAPQAAPDQTERAAAPAPGATPEPPSASLPTWKGLLLRHLERHKRYPGEAQRARQEGVTYVRFTMSRDGRVLAARIERASGVVSLDQEGLELLQRAQPLPPLPSDQPGESLELLVPIQFYLKR</sequence>
<feature type="compositionally biased region" description="Low complexity" evidence="10">
    <location>
        <begin position="136"/>
        <end position="158"/>
    </location>
</feature>
<dbReference type="Gene3D" id="3.30.1150.10">
    <property type="match status" value="1"/>
</dbReference>
<dbReference type="GO" id="GO:0055085">
    <property type="term" value="P:transmembrane transport"/>
    <property type="evidence" value="ECO:0007669"/>
    <property type="project" value="InterPro"/>
</dbReference>
<keyword evidence="8" id="KW-1133">Transmembrane helix</keyword>
<protein>
    <recommendedName>
        <fullName evidence="11">TonB C-terminal domain-containing protein</fullName>
    </recommendedName>
</protein>
<dbReference type="RefSeq" id="WP_147147810.1">
    <property type="nucleotide sequence ID" value="NZ_BKAJ01000030.1"/>
</dbReference>
<dbReference type="InterPro" id="IPR037682">
    <property type="entry name" value="TonB_C"/>
</dbReference>
<dbReference type="Pfam" id="PF03544">
    <property type="entry name" value="TonB_C"/>
    <property type="match status" value="1"/>
</dbReference>
<feature type="region of interest" description="Disordered" evidence="10">
    <location>
        <begin position="50"/>
        <end position="171"/>
    </location>
</feature>
<evidence type="ECO:0000256" key="6">
    <source>
        <dbReference type="ARBA" id="ARBA00022692"/>
    </source>
</evidence>
<dbReference type="PRINTS" id="PR01217">
    <property type="entry name" value="PRICHEXTENSN"/>
</dbReference>
<dbReference type="GO" id="GO:0005886">
    <property type="term" value="C:plasma membrane"/>
    <property type="evidence" value="ECO:0007669"/>
    <property type="project" value="UniProtKB-SubCell"/>
</dbReference>
<keyword evidence="3" id="KW-0813">Transport</keyword>
<dbReference type="InterPro" id="IPR051045">
    <property type="entry name" value="TonB-dependent_transducer"/>
</dbReference>
<dbReference type="EMBL" id="BKAJ01000030">
    <property type="protein sequence ID" value="GEP54347.1"/>
    <property type="molecule type" value="Genomic_DNA"/>
</dbReference>
<dbReference type="GO" id="GO:0015031">
    <property type="term" value="P:protein transport"/>
    <property type="evidence" value="ECO:0007669"/>
    <property type="project" value="UniProtKB-KW"/>
</dbReference>
<dbReference type="AlphaFoldDB" id="A0A512N5S1"/>
<proteinExistence type="inferred from homology"/>
<evidence type="ECO:0000313" key="13">
    <source>
        <dbReference type="Proteomes" id="UP000321058"/>
    </source>
</evidence>
<dbReference type="Proteomes" id="UP000321058">
    <property type="component" value="Unassembled WGS sequence"/>
</dbReference>
<gene>
    <name evidence="12" type="ORF">RSO01_15130</name>
</gene>
<keyword evidence="9" id="KW-0472">Membrane</keyword>
<organism evidence="12 13">
    <name type="scientific">Reyranella soli</name>
    <dbReference type="NCBI Taxonomy" id="1230389"/>
    <lineage>
        <taxon>Bacteria</taxon>
        <taxon>Pseudomonadati</taxon>
        <taxon>Pseudomonadota</taxon>
        <taxon>Alphaproteobacteria</taxon>
        <taxon>Hyphomicrobiales</taxon>
        <taxon>Reyranellaceae</taxon>
        <taxon>Reyranella</taxon>
    </lineage>
</organism>
<evidence type="ECO:0000256" key="4">
    <source>
        <dbReference type="ARBA" id="ARBA00022475"/>
    </source>
</evidence>
<dbReference type="PANTHER" id="PTHR33446:SF13">
    <property type="entry name" value="TONB PROTEIN"/>
    <property type="match status" value="1"/>
</dbReference>
<evidence type="ECO:0000256" key="5">
    <source>
        <dbReference type="ARBA" id="ARBA00022519"/>
    </source>
</evidence>
<comment type="caution">
    <text evidence="12">The sequence shown here is derived from an EMBL/GenBank/DDBJ whole genome shotgun (WGS) entry which is preliminary data.</text>
</comment>
<dbReference type="PROSITE" id="PS52015">
    <property type="entry name" value="TONB_CTD"/>
    <property type="match status" value="1"/>
</dbReference>
<dbReference type="OrthoDB" id="8481221at2"/>
<dbReference type="SUPFAM" id="SSF74653">
    <property type="entry name" value="TolA/TonB C-terminal domain"/>
    <property type="match status" value="1"/>
</dbReference>
<name>A0A512N5S1_9HYPH</name>
<keyword evidence="6" id="KW-0812">Transmembrane</keyword>
<evidence type="ECO:0000256" key="8">
    <source>
        <dbReference type="ARBA" id="ARBA00022989"/>
    </source>
</evidence>
<evidence type="ECO:0000256" key="1">
    <source>
        <dbReference type="ARBA" id="ARBA00004383"/>
    </source>
</evidence>
<dbReference type="InterPro" id="IPR006260">
    <property type="entry name" value="TonB/TolA_C"/>
</dbReference>
<evidence type="ECO:0000259" key="11">
    <source>
        <dbReference type="PROSITE" id="PS52015"/>
    </source>
</evidence>
<keyword evidence="4" id="KW-1003">Cell membrane</keyword>
<evidence type="ECO:0000313" key="12">
    <source>
        <dbReference type="EMBL" id="GEP54347.1"/>
    </source>
</evidence>
<accession>A0A512N5S1</accession>
<feature type="compositionally biased region" description="Basic and acidic residues" evidence="10">
    <location>
        <begin position="118"/>
        <end position="130"/>
    </location>
</feature>
<evidence type="ECO:0000256" key="3">
    <source>
        <dbReference type="ARBA" id="ARBA00022448"/>
    </source>
</evidence>
<keyword evidence="7" id="KW-0653">Protein transport</keyword>
<keyword evidence="13" id="KW-1185">Reference proteome</keyword>
<reference evidence="12 13" key="1">
    <citation type="submission" date="2019-07" db="EMBL/GenBank/DDBJ databases">
        <title>Whole genome shotgun sequence of Reyranella soli NBRC 108950.</title>
        <authorList>
            <person name="Hosoyama A."/>
            <person name="Uohara A."/>
            <person name="Ohji S."/>
            <person name="Ichikawa N."/>
        </authorList>
    </citation>
    <scope>NUCLEOTIDE SEQUENCE [LARGE SCALE GENOMIC DNA]</scope>
    <source>
        <strain evidence="12 13">NBRC 108950</strain>
    </source>
</reference>
<evidence type="ECO:0000256" key="10">
    <source>
        <dbReference type="SAM" id="MobiDB-lite"/>
    </source>
</evidence>
<comment type="subcellular location">
    <subcellularLocation>
        <location evidence="1">Cell inner membrane</location>
        <topology evidence="1">Single-pass membrane protein</topology>
        <orientation evidence="1">Periplasmic side</orientation>
    </subcellularLocation>
</comment>
<dbReference type="NCBIfam" id="TIGR01352">
    <property type="entry name" value="tonB_Cterm"/>
    <property type="match status" value="1"/>
</dbReference>
<evidence type="ECO:0000256" key="2">
    <source>
        <dbReference type="ARBA" id="ARBA00006555"/>
    </source>
</evidence>
<evidence type="ECO:0000256" key="7">
    <source>
        <dbReference type="ARBA" id="ARBA00022927"/>
    </source>
</evidence>
<feature type="domain" description="TonB C-terminal" evidence="11">
    <location>
        <begin position="171"/>
        <end position="263"/>
    </location>
</feature>